<evidence type="ECO:0000313" key="2">
    <source>
        <dbReference type="Proteomes" id="UP000038830"/>
    </source>
</evidence>
<dbReference type="InterPro" id="IPR036249">
    <property type="entry name" value="Thioredoxin-like_sf"/>
</dbReference>
<organism evidence="1 2">
    <name type="scientific">Cyberlindnera jadinii (strain ATCC 18201 / CBS 1600 / BCRC 20928 / JCM 3617 / NBRC 0987 / NRRL Y-1542)</name>
    <name type="common">Torula yeast</name>
    <name type="synonym">Candida utilis</name>
    <dbReference type="NCBI Taxonomy" id="983966"/>
    <lineage>
        <taxon>Eukaryota</taxon>
        <taxon>Fungi</taxon>
        <taxon>Dikarya</taxon>
        <taxon>Ascomycota</taxon>
        <taxon>Saccharomycotina</taxon>
        <taxon>Saccharomycetes</taxon>
        <taxon>Phaffomycetales</taxon>
        <taxon>Phaffomycetaceae</taxon>
        <taxon>Cyberlindnera</taxon>
    </lineage>
</organism>
<protein>
    <submittedName>
        <fullName evidence="1">APD1 protein</fullName>
    </submittedName>
</protein>
<dbReference type="CDD" id="cd03062">
    <property type="entry name" value="TRX_Fd_Sucrase"/>
    <property type="match status" value="1"/>
</dbReference>
<dbReference type="InterPro" id="IPR009737">
    <property type="entry name" value="Aim32/Apd1-like"/>
</dbReference>
<reference evidence="2" key="1">
    <citation type="journal article" date="2015" name="J. Biotechnol.">
        <title>The structure of the Cyberlindnera jadinii genome and its relation to Candida utilis analyzed by the occurrence of single nucleotide polymorphisms.</title>
        <authorList>
            <person name="Rupp O."/>
            <person name="Brinkrolf K."/>
            <person name="Buerth C."/>
            <person name="Kunigo M."/>
            <person name="Schneider J."/>
            <person name="Jaenicke S."/>
            <person name="Goesmann A."/>
            <person name="Puehler A."/>
            <person name="Jaeger K.-E."/>
            <person name="Ernst J.F."/>
        </authorList>
    </citation>
    <scope>NUCLEOTIDE SEQUENCE [LARGE SCALE GENOMIC DNA]</scope>
    <source>
        <strain evidence="2">ATCC 18201 / CBS 1600 / BCRC 20928 / JCM 3617 / NBRC 0987 / NRRL Y-1542</strain>
    </source>
</reference>
<dbReference type="Gene3D" id="3.40.30.10">
    <property type="entry name" value="Glutaredoxin"/>
    <property type="match status" value="1"/>
</dbReference>
<dbReference type="PANTHER" id="PTHR31902:SF14">
    <property type="entry name" value="ACTIN PATCHES DISTAL PROTEIN 1"/>
    <property type="match status" value="1"/>
</dbReference>
<dbReference type="Pfam" id="PF06999">
    <property type="entry name" value="Suc_Fer-like"/>
    <property type="match status" value="1"/>
</dbReference>
<dbReference type="PANTHER" id="PTHR31902">
    <property type="entry name" value="ACTIN PATCHES DISTAL PROTEIN 1"/>
    <property type="match status" value="1"/>
</dbReference>
<dbReference type="AlphaFoldDB" id="A0A0H5C429"/>
<name>A0A0H5C429_CYBJN</name>
<gene>
    <name evidence="1" type="primary">APD1</name>
    <name evidence="1" type="ORF">BN1211_3292</name>
</gene>
<dbReference type="Proteomes" id="UP000038830">
    <property type="component" value="Unassembled WGS sequence"/>
</dbReference>
<proteinExistence type="predicted"/>
<dbReference type="SUPFAM" id="SSF52833">
    <property type="entry name" value="Thioredoxin-like"/>
    <property type="match status" value="1"/>
</dbReference>
<sequence>MNFLQSIFKKDHSAERDQEISQVVPISECSHECESCTTKYPSSVKIDTSEDIYNSAKQTACHFIVPTGQSDWQHDATSTPHSIENNIVQWIEKESSGLFDHGSVKCSTSSLPIDFMDPKAMERQRGDVLIMPFFVWVRRVDAENVGAVLSELIPQLIKARNEQAQPPAEIQGYAVDKTEARAYIFLCSHKTRDKRCAITAPLMKKEMDARLRETGNYRDIGDDSEDGVHVSFINHVGGHKFAANVIIYLRTGEILWLARCTPATAKPIIDETVLGGGKVWGDLVRVVQKEKAIEW</sequence>
<accession>A0A0H5C429</accession>
<dbReference type="EMBL" id="CDQK01000003">
    <property type="protein sequence ID" value="CEP22835.1"/>
    <property type="molecule type" value="Genomic_DNA"/>
</dbReference>
<evidence type="ECO:0000313" key="1">
    <source>
        <dbReference type="EMBL" id="CEP22835.1"/>
    </source>
</evidence>